<accession>A0A099KAK4</accession>
<dbReference type="PATRIC" id="fig|28229.4.peg.4230"/>
<comment type="caution">
    <text evidence="1">The sequence shown here is derived from an EMBL/GenBank/DDBJ whole genome shotgun (WGS) entry which is preliminary data.</text>
</comment>
<evidence type="ECO:0000313" key="2">
    <source>
        <dbReference type="Proteomes" id="UP000029843"/>
    </source>
</evidence>
<gene>
    <name evidence="1" type="ORF">ND2E_0742</name>
</gene>
<dbReference type="AlphaFoldDB" id="A0A099KAK4"/>
<name>A0A099KAK4_COLPS</name>
<reference evidence="1 2" key="1">
    <citation type="submission" date="2014-08" db="EMBL/GenBank/DDBJ databases">
        <title>Genomic and Phenotypic Diversity of Colwellia psychrerythraea strains from Disparate Marine Basins.</title>
        <authorList>
            <person name="Techtmann S.M."/>
            <person name="Stelling S.C."/>
            <person name="Utturkar S.M."/>
            <person name="Alshibli N."/>
            <person name="Harris A."/>
            <person name="Brown S.D."/>
            <person name="Hazen T.C."/>
        </authorList>
    </citation>
    <scope>NUCLEOTIDE SEQUENCE [LARGE SCALE GENOMIC DNA]</scope>
    <source>
        <strain evidence="1 2">ND2E</strain>
    </source>
</reference>
<protein>
    <submittedName>
        <fullName evidence="1">Uncharacterized protein</fullName>
    </submittedName>
</protein>
<proteinExistence type="predicted"/>
<dbReference type="RefSeq" id="WP_033095747.1">
    <property type="nucleotide sequence ID" value="NZ_JQED01000055.1"/>
</dbReference>
<evidence type="ECO:0000313" key="1">
    <source>
        <dbReference type="EMBL" id="KGJ87335.1"/>
    </source>
</evidence>
<sequence length="220" mass="25494">MDWESFQKHVTQNRKVATDYITMTYDNVVLFEFFMPLTNEGYLRTSLDALFFKDSVLTRLKTVDQQILKTKIPTQENESDDDYFQRICDKVSNTFGGYSISHVSGRYRADVLKSRQDIYSATAGNNIDSYLVDETTAVVKFIFPCGDFVESQFTSSTDYFDNISSDVGFDIPNADAAIIRWLFYTLFVQSIVQAVNGEDEIWMLESGMRNRLHIWRMNEN</sequence>
<dbReference type="EMBL" id="JQED01000055">
    <property type="protein sequence ID" value="KGJ87335.1"/>
    <property type="molecule type" value="Genomic_DNA"/>
</dbReference>
<dbReference type="Proteomes" id="UP000029843">
    <property type="component" value="Unassembled WGS sequence"/>
</dbReference>
<organism evidence="1 2">
    <name type="scientific">Colwellia psychrerythraea</name>
    <name type="common">Vibrio psychroerythus</name>
    <dbReference type="NCBI Taxonomy" id="28229"/>
    <lineage>
        <taxon>Bacteria</taxon>
        <taxon>Pseudomonadati</taxon>
        <taxon>Pseudomonadota</taxon>
        <taxon>Gammaproteobacteria</taxon>
        <taxon>Alteromonadales</taxon>
        <taxon>Colwelliaceae</taxon>
        <taxon>Colwellia</taxon>
    </lineage>
</organism>